<reference evidence="12 13" key="1">
    <citation type="journal article" date="2011" name="Genome Biol. Evol.">
        <title>Reductive evolution of bacterial genome in insect gut environment.</title>
        <authorList>
            <person name="Nikoh N."/>
            <person name="Hosokawa T."/>
            <person name="Ohshima K."/>
            <person name="Hattori M."/>
            <person name="Fukatsu T."/>
        </authorList>
    </citation>
    <scope>NUCLEOTIDE SEQUENCE [LARGE SCALE GENOMIC DNA]</scope>
    <source>
        <strain evidence="12 13">Mpkobe</strain>
    </source>
</reference>
<gene>
    <name evidence="10 12" type="primary">proS</name>
    <name evidence="12" type="ORF">ICMP_192</name>
</gene>
<dbReference type="Gene3D" id="3.40.50.800">
    <property type="entry name" value="Anticodon-binding domain"/>
    <property type="match status" value="1"/>
</dbReference>
<keyword evidence="4 10" id="KW-0436">Ligase</keyword>
<dbReference type="HAMAP" id="MF_01569">
    <property type="entry name" value="Pro_tRNA_synth_type1"/>
    <property type="match status" value="1"/>
</dbReference>
<dbReference type="InterPro" id="IPR002314">
    <property type="entry name" value="aa-tRNA-synt_IIb"/>
</dbReference>
<evidence type="ECO:0000256" key="3">
    <source>
        <dbReference type="ARBA" id="ARBA00022490"/>
    </source>
</evidence>
<keyword evidence="3 10" id="KW-0963">Cytoplasm</keyword>
<dbReference type="GO" id="GO:0006433">
    <property type="term" value="P:prolyl-tRNA aminoacylation"/>
    <property type="evidence" value="ECO:0007669"/>
    <property type="project" value="UniProtKB-UniRule"/>
</dbReference>
<keyword evidence="6 10" id="KW-0067">ATP-binding</keyword>
<comment type="subunit">
    <text evidence="2 10">Homodimer.</text>
</comment>
<comment type="similarity">
    <text evidence="10">Belongs to the class-II aminoacyl-tRNA synthetase family. ProS type 1 subfamily.</text>
</comment>
<protein>
    <recommendedName>
        <fullName evidence="10">Proline--tRNA ligase</fullName>
        <ecNumber evidence="10">6.1.1.15</ecNumber>
    </recommendedName>
    <alternativeName>
        <fullName evidence="10">Prolyl-tRNA synthetase</fullName>
        <shortName evidence="10">ProRS</shortName>
    </alternativeName>
</protein>
<dbReference type="Pfam" id="PF03129">
    <property type="entry name" value="HGTP_anticodon"/>
    <property type="match status" value="1"/>
</dbReference>
<dbReference type="InterPro" id="IPR002316">
    <property type="entry name" value="Pro-tRNA-ligase_IIa"/>
</dbReference>
<accession>C5WCJ6</accession>
<evidence type="ECO:0000256" key="4">
    <source>
        <dbReference type="ARBA" id="ARBA00022598"/>
    </source>
</evidence>
<sequence>MYRTRQMRTTKYLLSTQKEMPSGTDIISHQLMLRAGMIRKLASGIYTFLPTGLRVLKKIESIIREEMNNICAMEITMPFIQPAELWQKSGRWDNYGPELFRIVDRHDCHHVLAPTHEEVISMLIQREISSYKQLPLILYQIQTKFRDEIRPRFGIMRSREFVMKDAYSFHSSQECLKKTYEIMYRTYSKIFKRMGLIFKTVAAGTGIIGGNVSHEFQVIANNGENHITFSTESDYAANLELAEAVTLICKRSPPKQDMIQIDTPKTKTILSLVKIYGVSIEKIVKTVIVKASQESGYKLVALLLRGDHELNTRKAEKIDMVKSPLTFASEKEINDWIGCTTGSLGPINLPFPIIADRTVVNMSDFIAGANIDGKHYMGINWERDLQLPFVADLRKVAEGDPSPDGKGILKIVRGIEVGHIFQLGTKYSSVMKTSIQGEDGSNHIVNMGCYGIGITRVIAAAIEQNHDNKGIIWPIQLAPFEVAILPINMYKSLLVNKVTEKIYRLLIAKGIDVILDDRQERLGVMLADMELIGIPYIVIIGDRKLKHQELEYKIRNFPQIQTIKESEIVPFLLKACDK</sequence>
<dbReference type="GO" id="GO:0004827">
    <property type="term" value="F:proline-tRNA ligase activity"/>
    <property type="evidence" value="ECO:0007669"/>
    <property type="project" value="UniProtKB-UniRule"/>
</dbReference>
<feature type="domain" description="Aminoacyl-transfer RNA synthetases class-II family profile" evidence="11">
    <location>
        <begin position="44"/>
        <end position="474"/>
    </location>
</feature>
<dbReference type="AlphaFoldDB" id="C5WCJ6"/>
<evidence type="ECO:0000313" key="13">
    <source>
        <dbReference type="Proteomes" id="UP000061704"/>
    </source>
</evidence>
<dbReference type="GO" id="GO:0005524">
    <property type="term" value="F:ATP binding"/>
    <property type="evidence" value="ECO:0007669"/>
    <property type="project" value="UniProtKB-UniRule"/>
</dbReference>
<dbReference type="Gene3D" id="3.90.960.10">
    <property type="entry name" value="YbaK/aminoacyl-tRNA synthetase-associated domain"/>
    <property type="match status" value="1"/>
</dbReference>
<dbReference type="Proteomes" id="UP000061704">
    <property type="component" value="Chromosome"/>
</dbReference>
<evidence type="ECO:0000256" key="2">
    <source>
        <dbReference type="ARBA" id="ARBA00011738"/>
    </source>
</evidence>
<dbReference type="NCBIfam" id="NF006625">
    <property type="entry name" value="PRK09194.1"/>
    <property type="match status" value="1"/>
</dbReference>
<dbReference type="Pfam" id="PF00587">
    <property type="entry name" value="tRNA-synt_2b"/>
    <property type="match status" value="1"/>
</dbReference>
<organism evidence="12 13">
    <name type="scientific">Candidatus Ishikawaella capsulata Mpkobe</name>
    <dbReference type="NCBI Taxonomy" id="476281"/>
    <lineage>
        <taxon>Bacteria</taxon>
        <taxon>Pseudomonadati</taxon>
        <taxon>Pseudomonadota</taxon>
        <taxon>Gammaproteobacteria</taxon>
        <taxon>Enterobacterales</taxon>
        <taxon>Enterobacteriaceae</taxon>
        <taxon>Candidatus Ishikawella</taxon>
    </lineage>
</organism>
<evidence type="ECO:0000259" key="11">
    <source>
        <dbReference type="PROSITE" id="PS50862"/>
    </source>
</evidence>
<dbReference type="SUPFAM" id="SSF52954">
    <property type="entry name" value="Class II aaRS ABD-related"/>
    <property type="match status" value="1"/>
</dbReference>
<dbReference type="STRING" id="476281.ICMP_192"/>
<dbReference type="CDD" id="cd00861">
    <property type="entry name" value="ProRS_anticodon_short"/>
    <property type="match status" value="1"/>
</dbReference>
<keyword evidence="13" id="KW-1185">Reference proteome</keyword>
<dbReference type="PROSITE" id="PS50862">
    <property type="entry name" value="AA_TRNA_LIGASE_II"/>
    <property type="match status" value="1"/>
</dbReference>
<evidence type="ECO:0000313" key="12">
    <source>
        <dbReference type="EMBL" id="BAH83052.1"/>
    </source>
</evidence>
<keyword evidence="7 10" id="KW-0648">Protein biosynthesis</keyword>
<evidence type="ECO:0000256" key="1">
    <source>
        <dbReference type="ARBA" id="ARBA00004496"/>
    </source>
</evidence>
<dbReference type="Gene3D" id="3.30.930.10">
    <property type="entry name" value="Bira Bifunctional Protein, Domain 2"/>
    <property type="match status" value="2"/>
</dbReference>
<dbReference type="InterPro" id="IPR036621">
    <property type="entry name" value="Anticodon-bd_dom_sf"/>
</dbReference>
<dbReference type="InterPro" id="IPR044140">
    <property type="entry name" value="ProRS_anticodon_short"/>
</dbReference>
<dbReference type="NCBIfam" id="TIGR00409">
    <property type="entry name" value="proS_fam_II"/>
    <property type="match status" value="1"/>
</dbReference>
<dbReference type="InterPro" id="IPR006195">
    <property type="entry name" value="aa-tRNA-synth_II"/>
</dbReference>
<comment type="subcellular location">
    <subcellularLocation>
        <location evidence="1 10">Cytoplasm</location>
    </subcellularLocation>
</comment>
<comment type="domain">
    <text evidence="10">Consists of three domains: the N-terminal catalytic domain, the editing domain and the C-terminal anticodon-binding domain.</text>
</comment>
<dbReference type="InterPro" id="IPR033730">
    <property type="entry name" value="ProRS_core_prok"/>
</dbReference>
<dbReference type="EMBL" id="AP010872">
    <property type="protein sequence ID" value="BAH83052.1"/>
    <property type="molecule type" value="Genomic_DNA"/>
</dbReference>
<dbReference type="PRINTS" id="PR01046">
    <property type="entry name" value="TRNASYNTHPRO"/>
</dbReference>
<dbReference type="PANTHER" id="PTHR42753">
    <property type="entry name" value="MITOCHONDRIAL RIBOSOME PROTEIN L39/PROLYL-TRNA LIGASE FAMILY MEMBER"/>
    <property type="match status" value="1"/>
</dbReference>
<comment type="catalytic activity">
    <reaction evidence="9 10">
        <text>tRNA(Pro) + L-proline + ATP = L-prolyl-tRNA(Pro) + AMP + diphosphate</text>
        <dbReference type="Rhea" id="RHEA:14305"/>
        <dbReference type="Rhea" id="RHEA-COMP:9700"/>
        <dbReference type="Rhea" id="RHEA-COMP:9702"/>
        <dbReference type="ChEBI" id="CHEBI:30616"/>
        <dbReference type="ChEBI" id="CHEBI:33019"/>
        <dbReference type="ChEBI" id="CHEBI:60039"/>
        <dbReference type="ChEBI" id="CHEBI:78442"/>
        <dbReference type="ChEBI" id="CHEBI:78532"/>
        <dbReference type="ChEBI" id="CHEBI:456215"/>
        <dbReference type="EC" id="6.1.1.15"/>
    </reaction>
</comment>
<dbReference type="InterPro" id="IPR004154">
    <property type="entry name" value="Anticodon-bd"/>
</dbReference>
<dbReference type="InterPro" id="IPR004500">
    <property type="entry name" value="Pro-tRNA-synth_IIa_bac-type"/>
</dbReference>
<dbReference type="FunFam" id="3.30.930.10:FF:000042">
    <property type="entry name" value="probable proline--tRNA ligase, mitochondrial"/>
    <property type="match status" value="1"/>
</dbReference>
<proteinExistence type="inferred from homology"/>
<keyword evidence="8 10" id="KW-0030">Aminoacyl-tRNA synthetase</keyword>
<name>C5WCJ6_9ENTR</name>
<dbReference type="CDD" id="cd04334">
    <property type="entry name" value="ProRS-INS"/>
    <property type="match status" value="1"/>
</dbReference>
<dbReference type="HOGENOM" id="CLU_016739_0_0_6"/>
<dbReference type="SUPFAM" id="SSF55826">
    <property type="entry name" value="YbaK/ProRS associated domain"/>
    <property type="match status" value="1"/>
</dbReference>
<evidence type="ECO:0000256" key="10">
    <source>
        <dbReference type="HAMAP-Rule" id="MF_01569"/>
    </source>
</evidence>
<evidence type="ECO:0000256" key="6">
    <source>
        <dbReference type="ARBA" id="ARBA00022840"/>
    </source>
</evidence>
<dbReference type="KEGG" id="icp:ICMP_192"/>
<dbReference type="FunFam" id="3.30.930.10:FF:000097">
    <property type="entry name" value="Proline--tRNA ligase"/>
    <property type="match status" value="1"/>
</dbReference>
<evidence type="ECO:0000256" key="9">
    <source>
        <dbReference type="ARBA" id="ARBA00047671"/>
    </source>
</evidence>
<dbReference type="GO" id="GO:0002161">
    <property type="term" value="F:aminoacyl-tRNA deacylase activity"/>
    <property type="evidence" value="ECO:0007669"/>
    <property type="project" value="InterPro"/>
</dbReference>
<dbReference type="PANTHER" id="PTHR42753:SF2">
    <property type="entry name" value="PROLINE--TRNA LIGASE"/>
    <property type="match status" value="1"/>
</dbReference>
<dbReference type="InterPro" id="IPR045864">
    <property type="entry name" value="aa-tRNA-synth_II/BPL/LPL"/>
</dbReference>
<dbReference type="Pfam" id="PF04073">
    <property type="entry name" value="tRNA_edit"/>
    <property type="match status" value="1"/>
</dbReference>
<evidence type="ECO:0000256" key="5">
    <source>
        <dbReference type="ARBA" id="ARBA00022741"/>
    </source>
</evidence>
<dbReference type="InterPro" id="IPR050062">
    <property type="entry name" value="Pro-tRNA_synthetase"/>
</dbReference>
<keyword evidence="5 10" id="KW-0547">Nucleotide-binding</keyword>
<dbReference type="EC" id="6.1.1.15" evidence="10"/>
<evidence type="ECO:0000256" key="8">
    <source>
        <dbReference type="ARBA" id="ARBA00023146"/>
    </source>
</evidence>
<dbReference type="CDD" id="cd00779">
    <property type="entry name" value="ProRS_core_prok"/>
    <property type="match status" value="1"/>
</dbReference>
<dbReference type="SUPFAM" id="SSF55681">
    <property type="entry name" value="Class II aaRS and biotin synthetases"/>
    <property type="match status" value="1"/>
</dbReference>
<comment type="function">
    <text evidence="10">Catalyzes the attachment of proline to tRNA(Pro) in a two-step reaction: proline is first activated by ATP to form Pro-AMP and then transferred to the acceptor end of tRNA(Pro). As ProRS can inadvertently accommodate and process non-cognate amino acids such as alanine and cysteine, to avoid such errors it has two additional distinct editing activities against alanine. One activity is designated as 'pretransfer' editing and involves the tRNA(Pro)-independent hydrolysis of activated Ala-AMP. The other activity is designated 'posttransfer' editing and involves deacylation of mischarged Ala-tRNA(Pro). The misacylated Cys-tRNA(Pro) is not edited by ProRS.</text>
</comment>
<dbReference type="InterPro" id="IPR007214">
    <property type="entry name" value="YbaK/aa-tRNA-synth-assoc-dom"/>
</dbReference>
<dbReference type="InterPro" id="IPR023717">
    <property type="entry name" value="Pro-tRNA-Synthase_IIa_type1"/>
</dbReference>
<dbReference type="InterPro" id="IPR036754">
    <property type="entry name" value="YbaK/aa-tRNA-synt-asso_dom_sf"/>
</dbReference>
<dbReference type="GO" id="GO:0005829">
    <property type="term" value="C:cytosol"/>
    <property type="evidence" value="ECO:0007669"/>
    <property type="project" value="TreeGrafter"/>
</dbReference>
<evidence type="ECO:0000256" key="7">
    <source>
        <dbReference type="ARBA" id="ARBA00022917"/>
    </source>
</evidence>